<sequence length="402" mass="44660">MTTDSAEAFPTVILKKRKALPFFSRHPWVFAGAIARVEGEPQPGDEVLLRSHEGQFIARGLFNPESNIRVRLYSWKEDQPLDREFWSARLDDAIALRKKLFGKPARGCRLVFSESDGLSGLTVDQYGEFLLVQWTSRALAARQQDFYELLNEKVKPRGIWQRTERGVGEAEGLAVADSLATGSAPPRPLFVEENGLQFGVDVVEGQKTGFYFDQRDNRAAVARYLKGSNVLDMFCYTGGFSIAAAKLGEARHVTGVDSSESALDMARRNAELNEVSSQVSFEQGDAFRTLESLVEEKKRFDAVILDPPKMARSRGGIERAARGYFSLNRLALDLLEPNGLLVTCSCSGLISREDFEQILAKVALDAGRSLQVLEVRGQAADHPVSVHCLETSYLKCFICRVV</sequence>
<evidence type="ECO:0000256" key="8">
    <source>
        <dbReference type="ARBA" id="ARBA00038091"/>
    </source>
</evidence>
<dbReference type="RefSeq" id="WP_145369925.1">
    <property type="nucleotide sequence ID" value="NZ_CP036275.1"/>
</dbReference>
<keyword evidence="3" id="KW-0698">rRNA processing</keyword>
<dbReference type="InterPro" id="IPR041532">
    <property type="entry name" value="RlmI-like_PUA"/>
</dbReference>
<evidence type="ECO:0000256" key="6">
    <source>
        <dbReference type="ARBA" id="ARBA00022691"/>
    </source>
</evidence>
<evidence type="ECO:0000256" key="2">
    <source>
        <dbReference type="ARBA" id="ARBA00022490"/>
    </source>
</evidence>
<comment type="similarity">
    <text evidence="8">Belongs to the methyltransferase superfamily. RlmI family.</text>
</comment>
<keyword evidence="7" id="KW-0694">RNA-binding</keyword>
<comment type="subcellular location">
    <subcellularLocation>
        <location evidence="1">Cytoplasm</location>
    </subcellularLocation>
</comment>
<keyword evidence="6" id="KW-0949">S-adenosyl-L-methionine</keyword>
<dbReference type="Gene3D" id="3.30.750.80">
    <property type="entry name" value="RNA methyltransferase domain (HRMD) like"/>
    <property type="match status" value="1"/>
</dbReference>
<dbReference type="Gene3D" id="3.40.50.150">
    <property type="entry name" value="Vaccinia Virus protein VP39"/>
    <property type="match status" value="1"/>
</dbReference>
<keyword evidence="4 10" id="KW-0489">Methyltransferase</keyword>
<protein>
    <submittedName>
        <fullName evidence="10">Ribosomal RNA large subunit methyltransferase I</fullName>
        <ecNumber evidence="10">2.1.1.191</ecNumber>
    </submittedName>
</protein>
<dbReference type="PROSITE" id="PS50890">
    <property type="entry name" value="PUA"/>
    <property type="match status" value="1"/>
</dbReference>
<dbReference type="InterPro" id="IPR002478">
    <property type="entry name" value="PUA"/>
</dbReference>
<dbReference type="GO" id="GO:0032259">
    <property type="term" value="P:methylation"/>
    <property type="evidence" value="ECO:0007669"/>
    <property type="project" value="UniProtKB-KW"/>
</dbReference>
<dbReference type="EC" id="2.1.1.191" evidence="10"/>
<evidence type="ECO:0000256" key="3">
    <source>
        <dbReference type="ARBA" id="ARBA00022552"/>
    </source>
</evidence>
<evidence type="ECO:0000313" key="10">
    <source>
        <dbReference type="EMBL" id="QDU38665.1"/>
    </source>
</evidence>
<dbReference type="Gene3D" id="2.30.130.10">
    <property type="entry name" value="PUA domain"/>
    <property type="match status" value="1"/>
</dbReference>
<dbReference type="PANTHER" id="PTHR42873">
    <property type="entry name" value="RIBOSOMAL RNA LARGE SUBUNIT METHYLTRANSFERASE"/>
    <property type="match status" value="1"/>
</dbReference>
<dbReference type="InterPro" id="IPR019614">
    <property type="entry name" value="SAM-dep_methyl-trfase"/>
</dbReference>
<dbReference type="SMART" id="SM00359">
    <property type="entry name" value="PUA"/>
    <property type="match status" value="1"/>
</dbReference>
<dbReference type="KEGG" id="mri:Mal4_29950"/>
<evidence type="ECO:0000256" key="7">
    <source>
        <dbReference type="ARBA" id="ARBA00022884"/>
    </source>
</evidence>
<dbReference type="Pfam" id="PF10672">
    <property type="entry name" value="Methyltrans_SAM"/>
    <property type="match status" value="1"/>
</dbReference>
<reference evidence="10 11" key="1">
    <citation type="submission" date="2019-02" db="EMBL/GenBank/DDBJ databases">
        <title>Deep-cultivation of Planctomycetes and their phenomic and genomic characterization uncovers novel biology.</title>
        <authorList>
            <person name="Wiegand S."/>
            <person name="Jogler M."/>
            <person name="Boedeker C."/>
            <person name="Pinto D."/>
            <person name="Vollmers J."/>
            <person name="Rivas-Marin E."/>
            <person name="Kohn T."/>
            <person name="Peeters S.H."/>
            <person name="Heuer A."/>
            <person name="Rast P."/>
            <person name="Oberbeckmann S."/>
            <person name="Bunk B."/>
            <person name="Jeske O."/>
            <person name="Meyerdierks A."/>
            <person name="Storesund J.E."/>
            <person name="Kallscheuer N."/>
            <person name="Luecker S."/>
            <person name="Lage O.M."/>
            <person name="Pohl T."/>
            <person name="Merkel B.J."/>
            <person name="Hornburger P."/>
            <person name="Mueller R.-W."/>
            <person name="Bruemmer F."/>
            <person name="Labrenz M."/>
            <person name="Spormann A.M."/>
            <person name="Op den Camp H."/>
            <person name="Overmann J."/>
            <person name="Amann R."/>
            <person name="Jetten M.S.M."/>
            <person name="Mascher T."/>
            <person name="Medema M.H."/>
            <person name="Devos D.P."/>
            <person name="Kaster A.-K."/>
            <person name="Ovreas L."/>
            <person name="Rohde M."/>
            <person name="Galperin M.Y."/>
            <person name="Jogler C."/>
        </authorList>
    </citation>
    <scope>NUCLEOTIDE SEQUENCE [LARGE SCALE GENOMIC DNA]</scope>
    <source>
        <strain evidence="10 11">Mal4</strain>
    </source>
</reference>
<evidence type="ECO:0000256" key="5">
    <source>
        <dbReference type="ARBA" id="ARBA00022679"/>
    </source>
</evidence>
<dbReference type="Pfam" id="PF17785">
    <property type="entry name" value="PUA_3"/>
    <property type="match status" value="1"/>
</dbReference>
<proteinExistence type="inferred from homology"/>
<dbReference type="EMBL" id="CP036275">
    <property type="protein sequence ID" value="QDU38665.1"/>
    <property type="molecule type" value="Genomic_DNA"/>
</dbReference>
<gene>
    <name evidence="10" type="primary">rlmI_1</name>
    <name evidence="10" type="ORF">Mal4_29950</name>
</gene>
<keyword evidence="5 10" id="KW-0808">Transferase</keyword>
<feature type="domain" description="PUA" evidence="9">
    <location>
        <begin position="10"/>
        <end position="95"/>
    </location>
</feature>
<dbReference type="SUPFAM" id="SSF88697">
    <property type="entry name" value="PUA domain-like"/>
    <property type="match status" value="1"/>
</dbReference>
<evidence type="ECO:0000313" key="11">
    <source>
        <dbReference type="Proteomes" id="UP000320496"/>
    </source>
</evidence>
<dbReference type="GO" id="GO:0006364">
    <property type="term" value="P:rRNA processing"/>
    <property type="evidence" value="ECO:0007669"/>
    <property type="project" value="UniProtKB-KW"/>
</dbReference>
<evidence type="ECO:0000256" key="1">
    <source>
        <dbReference type="ARBA" id="ARBA00004496"/>
    </source>
</evidence>
<dbReference type="Proteomes" id="UP000320496">
    <property type="component" value="Chromosome"/>
</dbReference>
<name>A0A517Z875_9PLAN</name>
<dbReference type="CDD" id="cd02440">
    <property type="entry name" value="AdoMet_MTases"/>
    <property type="match status" value="1"/>
</dbReference>
<dbReference type="CDD" id="cd21153">
    <property type="entry name" value="PUA_RlmI"/>
    <property type="match status" value="1"/>
</dbReference>
<dbReference type="PANTHER" id="PTHR42873:SF1">
    <property type="entry name" value="S-ADENOSYLMETHIONINE-DEPENDENT METHYLTRANSFERASE DOMAIN-CONTAINING PROTEIN"/>
    <property type="match status" value="1"/>
</dbReference>
<keyword evidence="2" id="KW-0963">Cytoplasm</keyword>
<dbReference type="SUPFAM" id="SSF53335">
    <property type="entry name" value="S-adenosyl-L-methionine-dependent methyltransferases"/>
    <property type="match status" value="1"/>
</dbReference>
<evidence type="ECO:0000256" key="4">
    <source>
        <dbReference type="ARBA" id="ARBA00022603"/>
    </source>
</evidence>
<dbReference type="InterPro" id="IPR036974">
    <property type="entry name" value="PUA_sf"/>
</dbReference>
<dbReference type="CDD" id="cd11572">
    <property type="entry name" value="RlmI_M_like"/>
    <property type="match status" value="1"/>
</dbReference>
<dbReference type="GO" id="GO:0008168">
    <property type="term" value="F:methyltransferase activity"/>
    <property type="evidence" value="ECO:0007669"/>
    <property type="project" value="UniProtKB-KW"/>
</dbReference>
<accession>A0A517Z875</accession>
<dbReference type="InterPro" id="IPR015947">
    <property type="entry name" value="PUA-like_sf"/>
</dbReference>
<dbReference type="OrthoDB" id="9805492at2"/>
<keyword evidence="11" id="KW-1185">Reference proteome</keyword>
<organism evidence="10 11">
    <name type="scientific">Maioricimonas rarisocia</name>
    <dbReference type="NCBI Taxonomy" id="2528026"/>
    <lineage>
        <taxon>Bacteria</taxon>
        <taxon>Pseudomonadati</taxon>
        <taxon>Planctomycetota</taxon>
        <taxon>Planctomycetia</taxon>
        <taxon>Planctomycetales</taxon>
        <taxon>Planctomycetaceae</taxon>
        <taxon>Maioricimonas</taxon>
    </lineage>
</organism>
<dbReference type="InterPro" id="IPR029063">
    <property type="entry name" value="SAM-dependent_MTases_sf"/>
</dbReference>
<evidence type="ECO:0000259" key="9">
    <source>
        <dbReference type="SMART" id="SM00359"/>
    </source>
</evidence>
<dbReference type="GO" id="GO:0005737">
    <property type="term" value="C:cytoplasm"/>
    <property type="evidence" value="ECO:0007669"/>
    <property type="project" value="UniProtKB-SubCell"/>
</dbReference>
<dbReference type="AlphaFoldDB" id="A0A517Z875"/>
<dbReference type="GO" id="GO:0003723">
    <property type="term" value="F:RNA binding"/>
    <property type="evidence" value="ECO:0007669"/>
    <property type="project" value="UniProtKB-KW"/>
</dbReference>